<dbReference type="PROSITE" id="PS50405">
    <property type="entry name" value="GST_CTER"/>
    <property type="match status" value="1"/>
</dbReference>
<dbReference type="Gene3D" id="3.40.30.10">
    <property type="entry name" value="Glutaredoxin"/>
    <property type="match status" value="1"/>
</dbReference>
<sequence>MEKSSSLKLFGSWASSYTHRVQLALKLKNIQFEYIEEDLSNKSEALFQFNPIYKKVPVLVHDDRPLAESVIILQYVDEVWNNRPILPTDPYERAVVRFWCHFTDDKLGPAVGIVFASSGHVQKAAVDQVHENLALIERELREGFFKGRKFFGGDSIGLLDIVLGCGSYWLAVFEEVMTGVKLVDPEAFPLFHAWLREFEALDEVKETIPAVDKLLEYAKAVRAMLLGHCMGDTGVIEAATPATAAAPATTTTSVPDITVDSS</sequence>
<dbReference type="EC" id="2.5.1.18" evidence="1"/>
<dbReference type="EMBL" id="JAMQYH010000003">
    <property type="protein sequence ID" value="KAJ1693339.1"/>
    <property type="molecule type" value="Genomic_DNA"/>
</dbReference>
<dbReference type="CDD" id="cd03185">
    <property type="entry name" value="GST_C_Tau"/>
    <property type="match status" value="1"/>
</dbReference>
<dbReference type="Pfam" id="PF02798">
    <property type="entry name" value="GST_N"/>
    <property type="match status" value="1"/>
</dbReference>
<evidence type="ECO:0000313" key="6">
    <source>
        <dbReference type="EMBL" id="KAJ1693339.1"/>
    </source>
</evidence>
<dbReference type="SFLD" id="SFLDG00358">
    <property type="entry name" value="Main_(cytGST)"/>
    <property type="match status" value="1"/>
</dbReference>
<comment type="caution">
    <text evidence="6">The sequence shown here is derived from an EMBL/GenBank/DDBJ whole genome shotgun (WGS) entry which is preliminary data.</text>
</comment>
<dbReference type="AlphaFoldDB" id="A0A9Q0CG48"/>
<evidence type="ECO:0000256" key="3">
    <source>
        <dbReference type="ARBA" id="ARBA00047960"/>
    </source>
</evidence>
<keyword evidence="7" id="KW-1185">Reference proteome</keyword>
<gene>
    <name evidence="6" type="ORF">LUZ63_010037</name>
</gene>
<dbReference type="PANTHER" id="PTHR11260:SF683">
    <property type="entry name" value="GLUTATHIONE TRANSFERASE"/>
    <property type="match status" value="1"/>
</dbReference>
<dbReference type="Gene3D" id="1.20.1050.10">
    <property type="match status" value="1"/>
</dbReference>
<dbReference type="GO" id="GO:0004364">
    <property type="term" value="F:glutathione transferase activity"/>
    <property type="evidence" value="ECO:0007669"/>
    <property type="project" value="UniProtKB-EC"/>
</dbReference>
<keyword evidence="2" id="KW-0808">Transferase</keyword>
<dbReference type="InterPro" id="IPR010987">
    <property type="entry name" value="Glutathione-S-Trfase_C-like"/>
</dbReference>
<dbReference type="PROSITE" id="PS50404">
    <property type="entry name" value="GST_NTER"/>
    <property type="match status" value="1"/>
</dbReference>
<dbReference type="SFLD" id="SFLDG01152">
    <property type="entry name" value="Main.3:_Omega-_and_Tau-like"/>
    <property type="match status" value="1"/>
</dbReference>
<name>A0A9Q0CG48_9POAL</name>
<proteinExistence type="predicted"/>
<dbReference type="InterPro" id="IPR036282">
    <property type="entry name" value="Glutathione-S-Trfase_C_sf"/>
</dbReference>
<reference evidence="6" key="1">
    <citation type="journal article" date="2022" name="Cell">
        <title>Repeat-based holocentromeres influence genome architecture and karyotype evolution.</title>
        <authorList>
            <person name="Hofstatter P.G."/>
            <person name="Thangavel G."/>
            <person name="Lux T."/>
            <person name="Neumann P."/>
            <person name="Vondrak T."/>
            <person name="Novak P."/>
            <person name="Zhang M."/>
            <person name="Costa L."/>
            <person name="Castellani M."/>
            <person name="Scott A."/>
            <person name="Toegelov H."/>
            <person name="Fuchs J."/>
            <person name="Mata-Sucre Y."/>
            <person name="Dias Y."/>
            <person name="Vanzela A.L.L."/>
            <person name="Huettel B."/>
            <person name="Almeida C.C.S."/>
            <person name="Simkova H."/>
            <person name="Souza G."/>
            <person name="Pedrosa-Harand A."/>
            <person name="Macas J."/>
            <person name="Mayer K.F.X."/>
            <person name="Houben A."/>
            <person name="Marques A."/>
        </authorList>
    </citation>
    <scope>NUCLEOTIDE SEQUENCE</scope>
    <source>
        <strain evidence="6">RhyBre1mFocal</strain>
    </source>
</reference>
<organism evidence="6 7">
    <name type="scientific">Rhynchospora breviuscula</name>
    <dbReference type="NCBI Taxonomy" id="2022672"/>
    <lineage>
        <taxon>Eukaryota</taxon>
        <taxon>Viridiplantae</taxon>
        <taxon>Streptophyta</taxon>
        <taxon>Embryophyta</taxon>
        <taxon>Tracheophyta</taxon>
        <taxon>Spermatophyta</taxon>
        <taxon>Magnoliopsida</taxon>
        <taxon>Liliopsida</taxon>
        <taxon>Poales</taxon>
        <taxon>Cyperaceae</taxon>
        <taxon>Cyperoideae</taxon>
        <taxon>Rhynchosporeae</taxon>
        <taxon>Rhynchospora</taxon>
    </lineage>
</organism>
<dbReference type="SUPFAM" id="SSF47616">
    <property type="entry name" value="GST C-terminal domain-like"/>
    <property type="match status" value="1"/>
</dbReference>
<evidence type="ECO:0000256" key="1">
    <source>
        <dbReference type="ARBA" id="ARBA00012452"/>
    </source>
</evidence>
<dbReference type="InterPro" id="IPR036249">
    <property type="entry name" value="Thioredoxin-like_sf"/>
</dbReference>
<dbReference type="Pfam" id="PF13410">
    <property type="entry name" value="GST_C_2"/>
    <property type="match status" value="1"/>
</dbReference>
<accession>A0A9Q0CG48</accession>
<dbReference type="GO" id="GO:0009407">
    <property type="term" value="P:toxin catabolic process"/>
    <property type="evidence" value="ECO:0007669"/>
    <property type="project" value="UniProtKB-ARBA"/>
</dbReference>
<dbReference type="FunFam" id="1.20.1050.10:FF:000016">
    <property type="entry name" value="Glutathione S-transferase U9"/>
    <property type="match status" value="1"/>
</dbReference>
<dbReference type="InterPro" id="IPR040079">
    <property type="entry name" value="Glutathione_S-Trfase"/>
</dbReference>
<evidence type="ECO:0000259" key="4">
    <source>
        <dbReference type="PROSITE" id="PS50404"/>
    </source>
</evidence>
<dbReference type="InterPro" id="IPR004045">
    <property type="entry name" value="Glutathione_S-Trfase_N"/>
</dbReference>
<dbReference type="OrthoDB" id="4951845at2759"/>
<dbReference type="Proteomes" id="UP001151287">
    <property type="component" value="Unassembled WGS sequence"/>
</dbReference>
<feature type="domain" description="GST N-terminal" evidence="4">
    <location>
        <begin position="5"/>
        <end position="84"/>
    </location>
</feature>
<dbReference type="SFLD" id="SFLDS00019">
    <property type="entry name" value="Glutathione_Transferase_(cytos"/>
    <property type="match status" value="1"/>
</dbReference>
<evidence type="ECO:0000259" key="5">
    <source>
        <dbReference type="PROSITE" id="PS50405"/>
    </source>
</evidence>
<dbReference type="PANTHER" id="PTHR11260">
    <property type="entry name" value="GLUTATHIONE S-TRANSFERASE, GST, SUPERFAMILY, GST DOMAIN CONTAINING"/>
    <property type="match status" value="1"/>
</dbReference>
<dbReference type="FunFam" id="3.40.30.10:FF:000014">
    <property type="entry name" value="Tau class glutathione S-transferase"/>
    <property type="match status" value="1"/>
</dbReference>
<dbReference type="SUPFAM" id="SSF52833">
    <property type="entry name" value="Thioredoxin-like"/>
    <property type="match status" value="1"/>
</dbReference>
<dbReference type="InterPro" id="IPR045074">
    <property type="entry name" value="GST_C_Tau"/>
</dbReference>
<dbReference type="CDD" id="cd03058">
    <property type="entry name" value="GST_N_Tau"/>
    <property type="match status" value="1"/>
</dbReference>
<protein>
    <recommendedName>
        <fullName evidence="1">glutathione transferase</fullName>
        <ecNumber evidence="1">2.5.1.18</ecNumber>
    </recommendedName>
</protein>
<dbReference type="InterPro" id="IPR045073">
    <property type="entry name" value="Omega/Tau-like"/>
</dbReference>
<dbReference type="GO" id="GO:0005737">
    <property type="term" value="C:cytoplasm"/>
    <property type="evidence" value="ECO:0007669"/>
    <property type="project" value="TreeGrafter"/>
</dbReference>
<evidence type="ECO:0000313" key="7">
    <source>
        <dbReference type="Proteomes" id="UP001151287"/>
    </source>
</evidence>
<evidence type="ECO:0000256" key="2">
    <source>
        <dbReference type="ARBA" id="ARBA00022679"/>
    </source>
</evidence>
<dbReference type="GO" id="GO:0006749">
    <property type="term" value="P:glutathione metabolic process"/>
    <property type="evidence" value="ECO:0007669"/>
    <property type="project" value="InterPro"/>
</dbReference>
<comment type="catalytic activity">
    <reaction evidence="3">
        <text>RX + glutathione = an S-substituted glutathione + a halide anion + H(+)</text>
        <dbReference type="Rhea" id="RHEA:16437"/>
        <dbReference type="ChEBI" id="CHEBI:15378"/>
        <dbReference type="ChEBI" id="CHEBI:16042"/>
        <dbReference type="ChEBI" id="CHEBI:17792"/>
        <dbReference type="ChEBI" id="CHEBI:57925"/>
        <dbReference type="ChEBI" id="CHEBI:90779"/>
        <dbReference type="EC" id="2.5.1.18"/>
    </reaction>
</comment>
<feature type="domain" description="GST C-terminal" evidence="5">
    <location>
        <begin position="89"/>
        <end position="221"/>
    </location>
</feature>